<accession>A0ABR1GEL5</accession>
<proteinExistence type="predicted"/>
<keyword evidence="2" id="KW-1185">Reference proteome</keyword>
<evidence type="ECO:0000313" key="2">
    <source>
        <dbReference type="Proteomes" id="UP001363151"/>
    </source>
</evidence>
<comment type="caution">
    <text evidence="1">The sequence shown here is derived from an EMBL/GenBank/DDBJ whole genome shotgun (WGS) entry which is preliminary data.</text>
</comment>
<reference evidence="1 2" key="1">
    <citation type="submission" date="2024-03" db="EMBL/GenBank/DDBJ databases">
        <title>Aureococcus anophagefferens CCMP1851 and Kratosvirus quantuckense: Draft genome of a second virus-susceptible host strain in the model system.</title>
        <authorList>
            <person name="Chase E."/>
            <person name="Truchon A.R."/>
            <person name="Schepens W."/>
            <person name="Wilhelm S.W."/>
        </authorList>
    </citation>
    <scope>NUCLEOTIDE SEQUENCE [LARGE SCALE GENOMIC DNA]</scope>
    <source>
        <strain evidence="1 2">CCMP1851</strain>
    </source>
</reference>
<dbReference type="Gene3D" id="3.40.50.2000">
    <property type="entry name" value="Glycogen Phosphorylase B"/>
    <property type="match status" value="1"/>
</dbReference>
<evidence type="ECO:0000313" key="1">
    <source>
        <dbReference type="EMBL" id="KAK7254479.1"/>
    </source>
</evidence>
<dbReference type="EMBL" id="JBBJCI010000024">
    <property type="protein sequence ID" value="KAK7254479.1"/>
    <property type="molecule type" value="Genomic_DNA"/>
</dbReference>
<gene>
    <name evidence="1" type="ORF">SO694_00011125</name>
</gene>
<dbReference type="Proteomes" id="UP001363151">
    <property type="component" value="Unassembled WGS sequence"/>
</dbReference>
<evidence type="ECO:0008006" key="3">
    <source>
        <dbReference type="Google" id="ProtNLM"/>
    </source>
</evidence>
<protein>
    <recommendedName>
        <fullName evidence="3">Glycosyl transferase family 28 C-terminal domain-containing protein</fullName>
    </recommendedName>
</protein>
<name>A0ABR1GEL5_AURAN</name>
<sequence length="405" mass="41800">MARVAPGDAAPATTRRRDVTASLVRAAAAPAVAMNRCFAAGCRGGVRFEGSPRRYVLAACCNGTGHVTQAKAVADCLSELGYECAGVILEAGLSDKLRREVFEPMGAPTLVLAGVQLVDAKGAIGFGALAFRGAGLTARLPRAARECRDFVRAADAGFLVSCWHYSLALLLSTAPAARKRVVHVAPQFARARDAMPPSTGLRESLWRGGLLALRDVFASTGACVGVGDDGGLPPLLDPPPAWAGPPDGKKLILCYFLSAGGAAALSDAVAGRDDAVFHVFSDPVSDRPHVVAHAKSRALFREFFEKCDGVICSAGNETVWEAVCRGVRVVAVPTRGHAEQVLNAHAHAARYPALVRAAATLTDADVEWVVAGPGDGARAASASSARGAAVATRAAAVRAVLPAPS</sequence>
<dbReference type="SUPFAM" id="SSF53756">
    <property type="entry name" value="UDP-Glycosyltransferase/glycogen phosphorylase"/>
    <property type="match status" value="1"/>
</dbReference>
<organism evidence="1 2">
    <name type="scientific">Aureococcus anophagefferens</name>
    <name type="common">Harmful bloom alga</name>
    <dbReference type="NCBI Taxonomy" id="44056"/>
    <lineage>
        <taxon>Eukaryota</taxon>
        <taxon>Sar</taxon>
        <taxon>Stramenopiles</taxon>
        <taxon>Ochrophyta</taxon>
        <taxon>Pelagophyceae</taxon>
        <taxon>Pelagomonadales</taxon>
        <taxon>Pelagomonadaceae</taxon>
        <taxon>Aureococcus</taxon>
    </lineage>
</organism>